<evidence type="ECO:0000313" key="3">
    <source>
        <dbReference type="Proteomes" id="UP000822688"/>
    </source>
</evidence>
<evidence type="ECO:0008006" key="4">
    <source>
        <dbReference type="Google" id="ProtNLM"/>
    </source>
</evidence>
<protein>
    <recommendedName>
        <fullName evidence="4">Secreted protein</fullName>
    </recommendedName>
</protein>
<feature type="chain" id="PRO_5035941748" description="Secreted protein" evidence="1">
    <location>
        <begin position="27"/>
        <end position="88"/>
    </location>
</feature>
<comment type="caution">
    <text evidence="2">The sequence shown here is derived from an EMBL/GenBank/DDBJ whole genome shotgun (WGS) entry which is preliminary data.</text>
</comment>
<name>A0A8T0I4G9_CERPU</name>
<accession>A0A8T0I4G9</accession>
<evidence type="ECO:0000313" key="2">
    <source>
        <dbReference type="EMBL" id="KAG0577641.1"/>
    </source>
</evidence>
<keyword evidence="1" id="KW-0732">Signal</keyword>
<feature type="signal peptide" evidence="1">
    <location>
        <begin position="1"/>
        <end position="26"/>
    </location>
</feature>
<dbReference type="Proteomes" id="UP000822688">
    <property type="component" value="Chromosome 5"/>
</dbReference>
<keyword evidence="3" id="KW-1185">Reference proteome</keyword>
<proteinExistence type="predicted"/>
<organism evidence="2 3">
    <name type="scientific">Ceratodon purpureus</name>
    <name type="common">Fire moss</name>
    <name type="synonym">Dicranum purpureum</name>
    <dbReference type="NCBI Taxonomy" id="3225"/>
    <lineage>
        <taxon>Eukaryota</taxon>
        <taxon>Viridiplantae</taxon>
        <taxon>Streptophyta</taxon>
        <taxon>Embryophyta</taxon>
        <taxon>Bryophyta</taxon>
        <taxon>Bryophytina</taxon>
        <taxon>Bryopsida</taxon>
        <taxon>Dicranidae</taxon>
        <taxon>Pseudoditrichales</taxon>
        <taxon>Ditrichaceae</taxon>
        <taxon>Ceratodon</taxon>
    </lineage>
</organism>
<gene>
    <name evidence="2" type="ORF">KC19_5G169300</name>
</gene>
<evidence type="ECO:0000256" key="1">
    <source>
        <dbReference type="SAM" id="SignalP"/>
    </source>
</evidence>
<sequence>MFGESRGLRSWRSALLCSALLYPCPPVPPPPSSCLSVGVDGDGAPTVAAIKANLKPQASASTHIHKLTHMHCTHTTTSSTARFSSANP</sequence>
<dbReference type="EMBL" id="CM026425">
    <property type="protein sequence ID" value="KAG0577641.1"/>
    <property type="molecule type" value="Genomic_DNA"/>
</dbReference>
<reference evidence="2" key="1">
    <citation type="submission" date="2020-06" db="EMBL/GenBank/DDBJ databases">
        <title>WGS assembly of Ceratodon purpureus strain R40.</title>
        <authorList>
            <person name="Carey S.B."/>
            <person name="Jenkins J."/>
            <person name="Shu S."/>
            <person name="Lovell J.T."/>
            <person name="Sreedasyam A."/>
            <person name="Maumus F."/>
            <person name="Tiley G.P."/>
            <person name="Fernandez-Pozo N."/>
            <person name="Barry K."/>
            <person name="Chen C."/>
            <person name="Wang M."/>
            <person name="Lipzen A."/>
            <person name="Daum C."/>
            <person name="Saski C.A."/>
            <person name="Payton A.C."/>
            <person name="Mcbreen J.C."/>
            <person name="Conrad R.E."/>
            <person name="Kollar L.M."/>
            <person name="Olsson S."/>
            <person name="Huttunen S."/>
            <person name="Landis J.B."/>
            <person name="Wickett N.J."/>
            <person name="Johnson M.G."/>
            <person name="Rensing S.A."/>
            <person name="Grimwood J."/>
            <person name="Schmutz J."/>
            <person name="Mcdaniel S.F."/>
        </authorList>
    </citation>
    <scope>NUCLEOTIDE SEQUENCE</scope>
    <source>
        <strain evidence="2">R40</strain>
    </source>
</reference>
<dbReference type="AlphaFoldDB" id="A0A8T0I4G9"/>